<reference evidence="1 2" key="1">
    <citation type="journal article" date="2019" name="Mol. Biol. Evol.">
        <title>Blast fungal genomes show frequent chromosomal changes, gene gains and losses, and effector gene turnover.</title>
        <authorList>
            <person name="Gomez Luciano L.B."/>
            <person name="Jason Tsai I."/>
            <person name="Chuma I."/>
            <person name="Tosa Y."/>
            <person name="Chen Y.H."/>
            <person name="Li J.Y."/>
            <person name="Li M.Y."/>
            <person name="Jade Lu M.Y."/>
            <person name="Nakayashiki H."/>
            <person name="Li W.H."/>
        </authorList>
    </citation>
    <scope>NUCLEOTIDE SEQUENCE [LARGE SCALE GENOMIC DNA]</scope>
    <source>
        <strain evidence="1">MZ5-1-6</strain>
    </source>
</reference>
<name>A0A4P7N312_PYROR</name>
<dbReference type="Proteomes" id="UP000294847">
    <property type="component" value="Chromosome 1"/>
</dbReference>
<sequence length="224" mass="25229">MFFEGNWYGVVPPGGITEIVIKVLIDTKILDSILKEVYEVQFFEVKTGVIACVDSLVQLLRKGRGCLYELYLLEAAQVVKKKYDSRCKRRYQPPIQAERKICFFESLGQYPGQIPAPTIPVEAAENHVPLVHADAELQGILRGSLETAINEEVGKLGGLLQCLLRDLVVAEINQQFKSFTRMVDVVIREIKNLISEELNKMKTGMENFMQAAGDQFGLHPEEVD</sequence>
<accession>A0A4P7N312</accession>
<evidence type="ECO:0000313" key="2">
    <source>
        <dbReference type="Proteomes" id="UP000294847"/>
    </source>
</evidence>
<evidence type="ECO:0000313" key="1">
    <source>
        <dbReference type="EMBL" id="QBZ54314.1"/>
    </source>
</evidence>
<organism evidence="1 2">
    <name type="scientific">Pyricularia oryzae</name>
    <name type="common">Rice blast fungus</name>
    <name type="synonym">Magnaporthe oryzae</name>
    <dbReference type="NCBI Taxonomy" id="318829"/>
    <lineage>
        <taxon>Eukaryota</taxon>
        <taxon>Fungi</taxon>
        <taxon>Dikarya</taxon>
        <taxon>Ascomycota</taxon>
        <taxon>Pezizomycotina</taxon>
        <taxon>Sordariomycetes</taxon>
        <taxon>Sordariomycetidae</taxon>
        <taxon>Magnaporthales</taxon>
        <taxon>Pyriculariaceae</taxon>
        <taxon>Pyricularia</taxon>
    </lineage>
</organism>
<dbReference type="EMBL" id="CP034204">
    <property type="protein sequence ID" value="QBZ54314.1"/>
    <property type="molecule type" value="Genomic_DNA"/>
</dbReference>
<protein>
    <submittedName>
        <fullName evidence="1">Uncharacterized protein</fullName>
    </submittedName>
</protein>
<proteinExistence type="predicted"/>
<gene>
    <name evidence="1" type="ORF">PoMZ_10010</name>
</gene>
<dbReference type="AlphaFoldDB" id="A0A4P7N312"/>